<sequence>MNHAKIKNFSSGNSQMASQKPTASSHRRLARSFSQKDGYSSHSAALTDDDPRDACSGKNATEKTIRAVYAQKKAQHPTGDDLNSGLYEAMRKELRYAVEEIKTELEQAMGRNTSTVASGDCLQSDNSDVLQALSTIQKNYASKLEQSEKRKQDLFAEMVLEEQRGRELSKIVKEFLPDSKSSAVAPKQPRGRKRSNDRNGMSKRLIEEAEKYFDDFISNVEDTDISSFDGEKSDASSTLGGITKPRDAATHGEIEPYHCPLSGSNSLPVEMDGVILPWLQWGTSNIGSPLPGKSRTPIPVTPKTLLWDAVQDVTLAQELGSHSTSSRGSWSPGLFNGDPIDTVEVSGSKSRELGSTQRSSFDMDEYLKLQTAEELLFERWRERHRISSGGLLLCGNML</sequence>
<evidence type="ECO:0000256" key="1">
    <source>
        <dbReference type="SAM" id="Coils"/>
    </source>
</evidence>
<evidence type="ECO:0000313" key="3">
    <source>
        <dbReference type="EMBL" id="CAK9172564.1"/>
    </source>
</evidence>
<dbReference type="PANTHER" id="PTHR34466">
    <property type="entry name" value="OS11G0129800 PROTEIN"/>
    <property type="match status" value="1"/>
</dbReference>
<dbReference type="EMBL" id="CAUOFW020006024">
    <property type="protein sequence ID" value="CAK9172564.1"/>
    <property type="molecule type" value="Genomic_DNA"/>
</dbReference>
<gene>
    <name evidence="3" type="ORF">ILEXP_LOCUS42213</name>
</gene>
<comment type="caution">
    <text evidence="3">The sequence shown here is derived from an EMBL/GenBank/DDBJ whole genome shotgun (WGS) entry which is preliminary data.</text>
</comment>
<feature type="compositionally biased region" description="Polar residues" evidence="2">
    <location>
        <begin position="8"/>
        <end position="24"/>
    </location>
</feature>
<dbReference type="AlphaFoldDB" id="A0ABC8TSU8"/>
<dbReference type="PANTHER" id="PTHR34466:SF1">
    <property type="entry name" value="OS06G0609800 PROTEIN"/>
    <property type="match status" value="1"/>
</dbReference>
<name>A0ABC8TSU8_9AQUA</name>
<accession>A0ABC8TSU8</accession>
<reference evidence="3 4" key="1">
    <citation type="submission" date="2024-02" db="EMBL/GenBank/DDBJ databases">
        <authorList>
            <person name="Vignale AGUSTIN F."/>
            <person name="Sosa J E."/>
            <person name="Modenutti C."/>
        </authorList>
    </citation>
    <scope>NUCLEOTIDE SEQUENCE [LARGE SCALE GENOMIC DNA]</scope>
</reference>
<proteinExistence type="predicted"/>
<evidence type="ECO:0000313" key="4">
    <source>
        <dbReference type="Proteomes" id="UP001642360"/>
    </source>
</evidence>
<keyword evidence="4" id="KW-1185">Reference proteome</keyword>
<evidence type="ECO:0000256" key="2">
    <source>
        <dbReference type="SAM" id="MobiDB-lite"/>
    </source>
</evidence>
<keyword evidence="1" id="KW-0175">Coiled coil</keyword>
<organism evidence="3 4">
    <name type="scientific">Ilex paraguariensis</name>
    <name type="common">yerba mate</name>
    <dbReference type="NCBI Taxonomy" id="185542"/>
    <lineage>
        <taxon>Eukaryota</taxon>
        <taxon>Viridiplantae</taxon>
        <taxon>Streptophyta</taxon>
        <taxon>Embryophyta</taxon>
        <taxon>Tracheophyta</taxon>
        <taxon>Spermatophyta</taxon>
        <taxon>Magnoliopsida</taxon>
        <taxon>eudicotyledons</taxon>
        <taxon>Gunneridae</taxon>
        <taxon>Pentapetalae</taxon>
        <taxon>asterids</taxon>
        <taxon>campanulids</taxon>
        <taxon>Aquifoliales</taxon>
        <taxon>Aquifoliaceae</taxon>
        <taxon>Ilex</taxon>
    </lineage>
</organism>
<feature type="region of interest" description="Disordered" evidence="2">
    <location>
        <begin position="179"/>
        <end position="202"/>
    </location>
</feature>
<feature type="region of interest" description="Disordered" evidence="2">
    <location>
        <begin position="1"/>
        <end position="59"/>
    </location>
</feature>
<feature type="coiled-coil region" evidence="1">
    <location>
        <begin position="137"/>
        <end position="164"/>
    </location>
</feature>
<feature type="compositionally biased region" description="Polar residues" evidence="2">
    <location>
        <begin position="32"/>
        <end position="44"/>
    </location>
</feature>
<dbReference type="Proteomes" id="UP001642360">
    <property type="component" value="Unassembled WGS sequence"/>
</dbReference>
<protein>
    <submittedName>
        <fullName evidence="3">Uncharacterized protein</fullName>
    </submittedName>
</protein>